<reference evidence="3" key="3">
    <citation type="submission" date="2020-12" db="UniProtKB">
        <authorList>
            <consortium name="EnsemblPlants"/>
        </authorList>
    </citation>
    <scope>IDENTIFICATION</scope>
</reference>
<evidence type="ECO:0000313" key="4">
    <source>
        <dbReference type="Proteomes" id="UP000006727"/>
    </source>
</evidence>
<name>A0A2K1IJK0_PHYPA</name>
<protein>
    <submittedName>
        <fullName evidence="2 3">Uncharacterized protein</fullName>
    </submittedName>
</protein>
<organism evidence="2">
    <name type="scientific">Physcomitrium patens</name>
    <name type="common">Spreading-leaved earth moss</name>
    <name type="synonym">Physcomitrella patens</name>
    <dbReference type="NCBI Taxonomy" id="3218"/>
    <lineage>
        <taxon>Eukaryota</taxon>
        <taxon>Viridiplantae</taxon>
        <taxon>Streptophyta</taxon>
        <taxon>Embryophyta</taxon>
        <taxon>Bryophyta</taxon>
        <taxon>Bryophytina</taxon>
        <taxon>Bryopsida</taxon>
        <taxon>Funariidae</taxon>
        <taxon>Funariales</taxon>
        <taxon>Funariaceae</taxon>
        <taxon>Physcomitrium</taxon>
    </lineage>
</organism>
<evidence type="ECO:0000313" key="3">
    <source>
        <dbReference type="EnsemblPlants" id="Pp3c23_15880V3.1"/>
    </source>
</evidence>
<dbReference type="EnsemblPlants" id="Pp3c23_15880V3.1">
    <property type="protein sequence ID" value="Pp3c23_15880V3.1"/>
    <property type="gene ID" value="Pp3c23_15880"/>
</dbReference>
<dbReference type="Proteomes" id="UP000006727">
    <property type="component" value="Chromosome 23"/>
</dbReference>
<sequence length="215" mass="23983">MEDLGEWPTRYDPLSLSKSASPLGKHGMPHAQLAYDLPNAARSTAVTRTPSRGSPFLLALQSVGGRSSVKLTAKKFSQKVEEEDEDKEEELLLLLLLLLQSEGVHQSSHVIAETELSMLSYLAHGTSLLLLRSKFCMASTALLCFHFTCGPHCWRCLEVVRVFTYRTCTKGYHFCFECWKGIEDKVIRPTSFSASVESAVETSGMSSFLCERIRI</sequence>
<dbReference type="EMBL" id="ABEU02000023">
    <property type="protein sequence ID" value="PNR29456.1"/>
    <property type="molecule type" value="Genomic_DNA"/>
</dbReference>
<evidence type="ECO:0000256" key="1">
    <source>
        <dbReference type="SAM" id="MobiDB-lite"/>
    </source>
</evidence>
<dbReference type="PaxDb" id="3218-PP1S156_154V6.1"/>
<feature type="region of interest" description="Disordered" evidence="1">
    <location>
        <begin position="1"/>
        <end position="29"/>
    </location>
</feature>
<gene>
    <name evidence="2" type="ORF">PHYPA_028149</name>
</gene>
<reference evidence="2 4" key="2">
    <citation type="journal article" date="2018" name="Plant J.">
        <title>The Physcomitrella patens chromosome-scale assembly reveals moss genome structure and evolution.</title>
        <authorList>
            <person name="Lang D."/>
            <person name="Ullrich K.K."/>
            <person name="Murat F."/>
            <person name="Fuchs J."/>
            <person name="Jenkins J."/>
            <person name="Haas F.B."/>
            <person name="Piednoel M."/>
            <person name="Gundlach H."/>
            <person name="Van Bel M."/>
            <person name="Meyberg R."/>
            <person name="Vives C."/>
            <person name="Morata J."/>
            <person name="Symeonidi A."/>
            <person name="Hiss M."/>
            <person name="Muchero W."/>
            <person name="Kamisugi Y."/>
            <person name="Saleh O."/>
            <person name="Blanc G."/>
            <person name="Decker E.L."/>
            <person name="van Gessel N."/>
            <person name="Grimwood J."/>
            <person name="Hayes R.D."/>
            <person name="Graham S.W."/>
            <person name="Gunter L.E."/>
            <person name="McDaniel S.F."/>
            <person name="Hoernstein S.N.W."/>
            <person name="Larsson A."/>
            <person name="Li F.W."/>
            <person name="Perroud P.F."/>
            <person name="Phillips J."/>
            <person name="Ranjan P."/>
            <person name="Rokshar D.S."/>
            <person name="Rothfels C.J."/>
            <person name="Schneider L."/>
            <person name="Shu S."/>
            <person name="Stevenson D.W."/>
            <person name="Thummler F."/>
            <person name="Tillich M."/>
            <person name="Villarreal Aguilar J.C."/>
            <person name="Widiez T."/>
            <person name="Wong G.K."/>
            <person name="Wymore A."/>
            <person name="Zhang Y."/>
            <person name="Zimmer A.D."/>
            <person name="Quatrano R.S."/>
            <person name="Mayer K.F.X."/>
            <person name="Goodstein D."/>
            <person name="Casacuberta J.M."/>
            <person name="Vandepoele K."/>
            <person name="Reski R."/>
            <person name="Cuming A.C."/>
            <person name="Tuskan G.A."/>
            <person name="Maumus F."/>
            <person name="Salse J."/>
            <person name="Schmutz J."/>
            <person name="Rensing S.A."/>
        </authorList>
    </citation>
    <scope>NUCLEOTIDE SEQUENCE [LARGE SCALE GENOMIC DNA]</scope>
    <source>
        <strain evidence="3 4">cv. Gransden 2004</strain>
    </source>
</reference>
<reference evidence="2 4" key="1">
    <citation type="journal article" date="2008" name="Science">
        <title>The Physcomitrella genome reveals evolutionary insights into the conquest of land by plants.</title>
        <authorList>
            <person name="Rensing S."/>
            <person name="Lang D."/>
            <person name="Zimmer A."/>
            <person name="Terry A."/>
            <person name="Salamov A."/>
            <person name="Shapiro H."/>
            <person name="Nishiyama T."/>
            <person name="Perroud P.-F."/>
            <person name="Lindquist E."/>
            <person name="Kamisugi Y."/>
            <person name="Tanahashi T."/>
            <person name="Sakakibara K."/>
            <person name="Fujita T."/>
            <person name="Oishi K."/>
            <person name="Shin-I T."/>
            <person name="Kuroki Y."/>
            <person name="Toyoda A."/>
            <person name="Suzuki Y."/>
            <person name="Hashimoto A."/>
            <person name="Yamaguchi K."/>
            <person name="Sugano A."/>
            <person name="Kohara Y."/>
            <person name="Fujiyama A."/>
            <person name="Anterola A."/>
            <person name="Aoki S."/>
            <person name="Ashton N."/>
            <person name="Barbazuk W.B."/>
            <person name="Barker E."/>
            <person name="Bennetzen J."/>
            <person name="Bezanilla M."/>
            <person name="Blankenship R."/>
            <person name="Cho S.H."/>
            <person name="Dutcher S."/>
            <person name="Estelle M."/>
            <person name="Fawcett J.A."/>
            <person name="Gundlach H."/>
            <person name="Hanada K."/>
            <person name="Heyl A."/>
            <person name="Hicks K.A."/>
            <person name="Hugh J."/>
            <person name="Lohr M."/>
            <person name="Mayer K."/>
            <person name="Melkozernov A."/>
            <person name="Murata T."/>
            <person name="Nelson D."/>
            <person name="Pils B."/>
            <person name="Prigge M."/>
            <person name="Reiss B."/>
            <person name="Renner T."/>
            <person name="Rombauts S."/>
            <person name="Rushton P."/>
            <person name="Sanderfoot A."/>
            <person name="Schween G."/>
            <person name="Shiu S.-H."/>
            <person name="Stueber K."/>
            <person name="Theodoulou F.L."/>
            <person name="Tu H."/>
            <person name="Van de Peer Y."/>
            <person name="Verrier P.J."/>
            <person name="Waters E."/>
            <person name="Wood A."/>
            <person name="Yang L."/>
            <person name="Cove D."/>
            <person name="Cuming A."/>
            <person name="Hasebe M."/>
            <person name="Lucas S."/>
            <person name="Mishler D.B."/>
            <person name="Reski R."/>
            <person name="Grigoriev I."/>
            <person name="Quatrano R.S."/>
            <person name="Boore J.L."/>
        </authorList>
    </citation>
    <scope>NUCLEOTIDE SEQUENCE [LARGE SCALE GENOMIC DNA]</scope>
    <source>
        <strain evidence="3 4">cv. Gransden 2004</strain>
    </source>
</reference>
<keyword evidence="4" id="KW-1185">Reference proteome</keyword>
<dbReference type="Gramene" id="Pp3c23_15880V3.1">
    <property type="protein sequence ID" value="Pp3c23_15880V3.1"/>
    <property type="gene ID" value="Pp3c23_15880"/>
</dbReference>
<proteinExistence type="predicted"/>
<dbReference type="InParanoid" id="A0A2K1IJK0"/>
<evidence type="ECO:0000313" key="2">
    <source>
        <dbReference type="EMBL" id="PNR29456.1"/>
    </source>
</evidence>
<accession>A0A2K1IJK0</accession>
<dbReference type="AlphaFoldDB" id="A0A2K1IJK0"/>